<dbReference type="InterPro" id="IPR036388">
    <property type="entry name" value="WH-like_DNA-bd_sf"/>
</dbReference>
<reference evidence="6 7" key="1">
    <citation type="submission" date="2017-11" db="EMBL/GenBank/DDBJ databases">
        <title>Evolution of Phototrophy in the Chloroflexi Phylum Driven by Horizontal Gene Transfer.</title>
        <authorList>
            <person name="Ward L.M."/>
            <person name="Hemp J."/>
            <person name="Shih P.M."/>
            <person name="Mcglynn S.E."/>
            <person name="Fischer W."/>
        </authorList>
    </citation>
    <scope>NUCLEOTIDE SEQUENCE [LARGE SCALE GENOMIC DNA]</scope>
    <source>
        <strain evidence="6">JP3_7</strain>
    </source>
</reference>
<evidence type="ECO:0000256" key="1">
    <source>
        <dbReference type="ARBA" id="ARBA00023015"/>
    </source>
</evidence>
<dbReference type="Pfam" id="PF13545">
    <property type="entry name" value="HTH_Crp_2"/>
    <property type="match status" value="1"/>
</dbReference>
<dbReference type="InterPro" id="IPR014710">
    <property type="entry name" value="RmlC-like_jellyroll"/>
</dbReference>
<dbReference type="InterPro" id="IPR036390">
    <property type="entry name" value="WH_DNA-bd_sf"/>
</dbReference>
<dbReference type="SMART" id="SM00100">
    <property type="entry name" value="cNMP"/>
    <property type="match status" value="1"/>
</dbReference>
<keyword evidence="1" id="KW-0805">Transcription regulation</keyword>
<comment type="caution">
    <text evidence="6">The sequence shown here is derived from an EMBL/GenBank/DDBJ whole genome shotgun (WGS) entry which is preliminary data.</text>
</comment>
<dbReference type="PROSITE" id="PS50042">
    <property type="entry name" value="CNMP_BINDING_3"/>
    <property type="match status" value="1"/>
</dbReference>
<dbReference type="InterPro" id="IPR018490">
    <property type="entry name" value="cNMP-bd_dom_sf"/>
</dbReference>
<evidence type="ECO:0000256" key="3">
    <source>
        <dbReference type="ARBA" id="ARBA00023163"/>
    </source>
</evidence>
<dbReference type="PROSITE" id="PS51063">
    <property type="entry name" value="HTH_CRP_2"/>
    <property type="match status" value="1"/>
</dbReference>
<proteinExistence type="predicted"/>
<gene>
    <name evidence="6" type="ORF">CUN48_07795</name>
</gene>
<accession>A0A2M8QCR4</accession>
<evidence type="ECO:0000259" key="4">
    <source>
        <dbReference type="PROSITE" id="PS50042"/>
    </source>
</evidence>
<evidence type="ECO:0000313" key="6">
    <source>
        <dbReference type="EMBL" id="PJF47615.1"/>
    </source>
</evidence>
<dbReference type="InterPro" id="IPR012318">
    <property type="entry name" value="HTH_CRP"/>
</dbReference>
<evidence type="ECO:0000259" key="5">
    <source>
        <dbReference type="PROSITE" id="PS51063"/>
    </source>
</evidence>
<dbReference type="Proteomes" id="UP000230790">
    <property type="component" value="Unassembled WGS sequence"/>
</dbReference>
<dbReference type="SUPFAM" id="SSF46785">
    <property type="entry name" value="Winged helix' DNA-binding domain"/>
    <property type="match status" value="1"/>
</dbReference>
<keyword evidence="2" id="KW-0238">DNA-binding</keyword>
<feature type="domain" description="Cyclic nucleotide-binding" evidence="4">
    <location>
        <begin position="59"/>
        <end position="164"/>
    </location>
</feature>
<sequence length="279" mass="30463">MQRQARADQVSQVRLDGLFGQSLQSEAVHSVIAVVRGDGCSACPTVCFLMWQTLLQTDLFQGLSPEAMEHVMAAASPPKLLPEGHVLFQQGEPAEACFVLLSGRANLSQLTPNGHETVLRVIEPGQALGLTALLGAGGYSATARVAQPATALAWSGTAIQQLSRSHPLILHNALHIALERYTALQQAYLRLAFETVDHRLAEVLTRLARAQPVQRDGSIVIRESRETLAAMAVTTIFTVSRLLREWERHRIVALKRGMVVIRDLQALRRLAYSESAALP</sequence>
<feature type="domain" description="HTH crp-type" evidence="5">
    <location>
        <begin position="194"/>
        <end position="265"/>
    </location>
</feature>
<evidence type="ECO:0000313" key="7">
    <source>
        <dbReference type="Proteomes" id="UP000230790"/>
    </source>
</evidence>
<dbReference type="EMBL" id="PGTN01000041">
    <property type="protein sequence ID" value="PJF47615.1"/>
    <property type="molecule type" value="Genomic_DNA"/>
</dbReference>
<dbReference type="Gene3D" id="1.10.10.10">
    <property type="entry name" value="Winged helix-like DNA-binding domain superfamily/Winged helix DNA-binding domain"/>
    <property type="match status" value="1"/>
</dbReference>
<dbReference type="GO" id="GO:0005829">
    <property type="term" value="C:cytosol"/>
    <property type="evidence" value="ECO:0007669"/>
    <property type="project" value="TreeGrafter"/>
</dbReference>
<dbReference type="CDD" id="cd00038">
    <property type="entry name" value="CAP_ED"/>
    <property type="match status" value="1"/>
</dbReference>
<dbReference type="Gene3D" id="2.60.120.10">
    <property type="entry name" value="Jelly Rolls"/>
    <property type="match status" value="1"/>
</dbReference>
<organism evidence="6 7">
    <name type="scientific">Candidatus Thermofonsia Clade 3 bacterium</name>
    <dbReference type="NCBI Taxonomy" id="2364212"/>
    <lineage>
        <taxon>Bacteria</taxon>
        <taxon>Bacillati</taxon>
        <taxon>Chloroflexota</taxon>
        <taxon>Candidatus Thermofontia</taxon>
        <taxon>Candidatus Thermofonsia Clade 3</taxon>
    </lineage>
</organism>
<dbReference type="PANTHER" id="PTHR24567:SF28">
    <property type="entry name" value="LISTERIOLYSIN REGULATORY PROTEIN"/>
    <property type="match status" value="1"/>
</dbReference>
<dbReference type="PANTHER" id="PTHR24567">
    <property type="entry name" value="CRP FAMILY TRANSCRIPTIONAL REGULATORY PROTEIN"/>
    <property type="match status" value="1"/>
</dbReference>
<dbReference type="Pfam" id="PF00027">
    <property type="entry name" value="cNMP_binding"/>
    <property type="match status" value="1"/>
</dbReference>
<evidence type="ECO:0008006" key="8">
    <source>
        <dbReference type="Google" id="ProtNLM"/>
    </source>
</evidence>
<dbReference type="InterPro" id="IPR000595">
    <property type="entry name" value="cNMP-bd_dom"/>
</dbReference>
<keyword evidence="3" id="KW-0804">Transcription</keyword>
<dbReference type="AlphaFoldDB" id="A0A2M8QCR4"/>
<dbReference type="SUPFAM" id="SSF51206">
    <property type="entry name" value="cAMP-binding domain-like"/>
    <property type="match status" value="1"/>
</dbReference>
<evidence type="ECO:0000256" key="2">
    <source>
        <dbReference type="ARBA" id="ARBA00023125"/>
    </source>
</evidence>
<protein>
    <recommendedName>
        <fullName evidence="8">Crp/Fnr family transcriptional regulator</fullName>
    </recommendedName>
</protein>
<dbReference type="GO" id="GO:0003677">
    <property type="term" value="F:DNA binding"/>
    <property type="evidence" value="ECO:0007669"/>
    <property type="project" value="UniProtKB-KW"/>
</dbReference>
<dbReference type="InterPro" id="IPR050397">
    <property type="entry name" value="Env_Response_Regulators"/>
</dbReference>
<dbReference type="GO" id="GO:0003700">
    <property type="term" value="F:DNA-binding transcription factor activity"/>
    <property type="evidence" value="ECO:0007669"/>
    <property type="project" value="TreeGrafter"/>
</dbReference>
<name>A0A2M8QCR4_9CHLR</name>